<dbReference type="InterPro" id="IPR027417">
    <property type="entry name" value="P-loop_NTPase"/>
</dbReference>
<feature type="region of interest" description="Disordered" evidence="13">
    <location>
        <begin position="310"/>
        <end position="332"/>
    </location>
</feature>
<feature type="compositionally biased region" description="Acidic residues" evidence="13">
    <location>
        <begin position="318"/>
        <end position="328"/>
    </location>
</feature>
<dbReference type="PANTHER" id="PTHR21231">
    <property type="entry name" value="XPA-BINDING PROTEIN 1-RELATED"/>
    <property type="match status" value="1"/>
</dbReference>
<evidence type="ECO:0000256" key="12">
    <source>
        <dbReference type="ARBA" id="ARBA00083137"/>
    </source>
</evidence>
<dbReference type="FunFam" id="3.40.50.300:FF:000888">
    <property type="entry name" value="GPN-loop GTPase 1"/>
    <property type="match status" value="1"/>
</dbReference>
<dbReference type="CTD" id="36336445"/>
<keyword evidence="7" id="KW-0378">Hydrolase</keyword>
<evidence type="ECO:0000256" key="2">
    <source>
        <dbReference type="ARBA" id="ARBA00004496"/>
    </source>
</evidence>
<evidence type="ECO:0000313" key="15">
    <source>
        <dbReference type="EMBL" id="EUB64186.1"/>
    </source>
</evidence>
<reference evidence="15 16" key="1">
    <citation type="journal article" date="2013" name="Nat. Genet.">
        <title>The genome of the hydatid tapeworm Echinococcus granulosus.</title>
        <authorList>
            <person name="Zheng H."/>
            <person name="Zhang W."/>
            <person name="Zhang L."/>
            <person name="Zhang Z."/>
            <person name="Li J."/>
            <person name="Lu G."/>
            <person name="Zhu Y."/>
            <person name="Wang Y."/>
            <person name="Huang Y."/>
            <person name="Liu J."/>
            <person name="Kang H."/>
            <person name="Chen J."/>
            <person name="Wang L."/>
            <person name="Chen A."/>
            <person name="Yu S."/>
            <person name="Gao Z."/>
            <person name="Jin L."/>
            <person name="Gu W."/>
            <person name="Wang Z."/>
            <person name="Zhao L."/>
            <person name="Shi B."/>
            <person name="Wen H."/>
            <person name="Lin R."/>
            <person name="Jones M.K."/>
            <person name="Brejova B."/>
            <person name="Vinar T."/>
            <person name="Zhao G."/>
            <person name="McManus D.P."/>
            <person name="Chen Z."/>
            <person name="Zhou Y."/>
            <person name="Wang S."/>
        </authorList>
    </citation>
    <scope>NUCLEOTIDE SEQUENCE [LARGE SCALE GENOMIC DNA]</scope>
</reference>
<dbReference type="Proteomes" id="UP000019149">
    <property type="component" value="Unassembled WGS sequence"/>
</dbReference>
<dbReference type="KEGG" id="egl:EGR_00730"/>
<dbReference type="InterPro" id="IPR004130">
    <property type="entry name" value="Gpn"/>
</dbReference>
<evidence type="ECO:0000256" key="13">
    <source>
        <dbReference type="SAM" id="MobiDB-lite"/>
    </source>
</evidence>
<dbReference type="AlphaFoldDB" id="W6UU66"/>
<comment type="subcellular location">
    <subcellularLocation>
        <location evidence="2">Cytoplasm</location>
    </subcellularLocation>
    <subcellularLocation>
        <location evidence="1">Nucleus</location>
    </subcellularLocation>
</comment>
<dbReference type="GO" id="GO:0005737">
    <property type="term" value="C:cytoplasm"/>
    <property type="evidence" value="ECO:0007669"/>
    <property type="project" value="UniProtKB-SubCell"/>
</dbReference>
<dbReference type="Pfam" id="PF03029">
    <property type="entry name" value="ATP_bind_1"/>
    <property type="match status" value="1"/>
</dbReference>
<accession>W6UU66</accession>
<feature type="compositionally biased region" description="Acidic residues" evidence="13">
    <location>
        <begin position="620"/>
        <end position="631"/>
    </location>
</feature>
<evidence type="ECO:0000256" key="7">
    <source>
        <dbReference type="ARBA" id="ARBA00022801"/>
    </source>
</evidence>
<gene>
    <name evidence="15" type="ORF">EGR_00730</name>
</gene>
<evidence type="ECO:0000256" key="9">
    <source>
        <dbReference type="ARBA" id="ARBA00023134"/>
    </source>
</evidence>
<dbReference type="Pfam" id="PF09747">
    <property type="entry name" value="CCD97-like_C"/>
    <property type="match status" value="1"/>
</dbReference>
<dbReference type="Gene3D" id="3.40.50.300">
    <property type="entry name" value="P-loop containing nucleotide triphosphate hydrolases"/>
    <property type="match status" value="1"/>
</dbReference>
<dbReference type="OrthoDB" id="243313at2759"/>
<keyword evidence="6" id="KW-0547">Nucleotide-binding</keyword>
<keyword evidence="8" id="KW-0175">Coiled coil</keyword>
<feature type="region of interest" description="Disordered" evidence="13">
    <location>
        <begin position="700"/>
        <end position="729"/>
    </location>
</feature>
<dbReference type="InterPro" id="IPR030230">
    <property type="entry name" value="Gpn1/Npa3/XAB1"/>
</dbReference>
<evidence type="ECO:0000256" key="1">
    <source>
        <dbReference type="ARBA" id="ARBA00004123"/>
    </source>
</evidence>
<comment type="similarity">
    <text evidence="3">Belongs to the GPN-loop GTPase family.</text>
</comment>
<keyword evidence="16" id="KW-1185">Reference proteome</keyword>
<dbReference type="SUPFAM" id="SSF52540">
    <property type="entry name" value="P-loop containing nucleoside triphosphate hydrolases"/>
    <property type="match status" value="1"/>
</dbReference>
<dbReference type="RefSeq" id="XP_024355382.1">
    <property type="nucleotide sequence ID" value="XM_024489979.1"/>
</dbReference>
<evidence type="ECO:0000313" key="16">
    <source>
        <dbReference type="Proteomes" id="UP000019149"/>
    </source>
</evidence>
<evidence type="ECO:0000256" key="5">
    <source>
        <dbReference type="ARBA" id="ARBA00022490"/>
    </source>
</evidence>
<feature type="domain" description="CCD97-like C-terminal" evidence="14">
    <location>
        <begin position="539"/>
        <end position="702"/>
    </location>
</feature>
<dbReference type="GeneID" id="36336445"/>
<evidence type="ECO:0000259" key="14">
    <source>
        <dbReference type="Pfam" id="PF09747"/>
    </source>
</evidence>
<protein>
    <recommendedName>
        <fullName evidence="4">GPN-loop GTPase 1</fullName>
    </recommendedName>
    <alternativeName>
        <fullName evidence="12">XPA-binding protein 1 homolog</fullName>
    </alternativeName>
</protein>
<evidence type="ECO:0000256" key="3">
    <source>
        <dbReference type="ARBA" id="ARBA00005290"/>
    </source>
</evidence>
<evidence type="ECO:0000256" key="8">
    <source>
        <dbReference type="ARBA" id="ARBA00023054"/>
    </source>
</evidence>
<sequence length="729" mass="82867">MASVENNVESQSPACIIVLGMAGSGKSTFVKKLVEHLTLGENSQPYTVNLDPAVYHLPYYANIDIRDTVKFKEVMKQYGFGPNGAIMTSLNFFSARFDQVLNLINKNACRYRYVVFDTPGQIEVFTWSASGMIITGALAASYPTLVVYVLDTPRSHNPVTFMSNMLYACSVLYRMQLPFICVFNKTDIIECDFAMEWMRDFEAFQRALDAQRSAALDGVDSVDGPLVDCDSSQYMTSLTSSMALVLDEFYNDLKSCGVSSVSGDGMPRFLELVKDAIVEYYNEYLPALQAKNVSRKYHKSLLTRKCGDVDDERGSAVDSDDDEEEDAVDEGRGRRCVKPMLVDLVGHDDNADSDPLVHLDGVEQKPDDVDQIDDFSKEVYNITIRATIVDISALLLCTVTVPNKIMLDVNKRWMMPFSGMMTHLSGIERAMLKRLAEQEGPHFRHQTRDEVSLTVEEKINLAGDLLKRNPGEFLARHYRFLSWPEDAECFRDLWDNYTVRYYLKEVVGISSPSSTSADAEIAKVECEAHRRRRKLHVKNRRLVALRRMEAEAKADPTEGFFSHEQMRERAPELWEHMVGRYLTNTDRRALLGHQYESFSGMLLSQLLDTEQRLDIRPENLEEDSDDSEEGTESNRDRRKSQKGRVIAEQERSRQEFRELMHFHFLAGLDKEFDYDAIDNDSALDDEMEELAHDAEDVYFDSESPSAAPSDDHSNLTLSADCIGDHTLPH</sequence>
<comment type="function">
    <text evidence="11">Small GTPase required for proper nuclear import of RNA polymerase II (RNAPII). May act at an RNAP assembly step prior to nuclear import.</text>
</comment>
<dbReference type="GO" id="GO:0005525">
    <property type="term" value="F:GTP binding"/>
    <property type="evidence" value="ECO:0007669"/>
    <property type="project" value="UniProtKB-KW"/>
</dbReference>
<organism evidence="15 16">
    <name type="scientific">Echinococcus granulosus</name>
    <name type="common">Hydatid tapeworm</name>
    <dbReference type="NCBI Taxonomy" id="6210"/>
    <lineage>
        <taxon>Eukaryota</taxon>
        <taxon>Metazoa</taxon>
        <taxon>Spiralia</taxon>
        <taxon>Lophotrochozoa</taxon>
        <taxon>Platyhelminthes</taxon>
        <taxon>Cestoda</taxon>
        <taxon>Eucestoda</taxon>
        <taxon>Cyclophyllidea</taxon>
        <taxon>Taeniidae</taxon>
        <taxon>Echinococcus</taxon>
        <taxon>Echinococcus granulosus group</taxon>
    </lineage>
</organism>
<dbReference type="InterPro" id="IPR040233">
    <property type="entry name" value="CCD97-like_C"/>
</dbReference>
<dbReference type="OMA" id="VECEAHR"/>
<keyword evidence="5" id="KW-0963">Cytoplasm</keyword>
<dbReference type="STRING" id="6210.W6UU66"/>
<evidence type="ECO:0000256" key="10">
    <source>
        <dbReference type="ARBA" id="ARBA00023242"/>
    </source>
</evidence>
<dbReference type="EMBL" id="APAU02000003">
    <property type="protein sequence ID" value="EUB64186.1"/>
    <property type="molecule type" value="Genomic_DNA"/>
</dbReference>
<evidence type="ECO:0000256" key="11">
    <source>
        <dbReference type="ARBA" id="ARBA00055682"/>
    </source>
</evidence>
<feature type="region of interest" description="Disordered" evidence="13">
    <location>
        <begin position="615"/>
        <end position="650"/>
    </location>
</feature>
<keyword evidence="10" id="KW-0539">Nucleus</keyword>
<proteinExistence type="inferred from homology"/>
<dbReference type="GO" id="GO:0003924">
    <property type="term" value="F:GTPase activity"/>
    <property type="evidence" value="ECO:0007669"/>
    <property type="project" value="InterPro"/>
</dbReference>
<name>W6UU66_ECHGR</name>
<comment type="caution">
    <text evidence="15">The sequence shown here is derived from an EMBL/GenBank/DDBJ whole genome shotgun (WGS) entry which is preliminary data.</text>
</comment>
<evidence type="ECO:0000256" key="6">
    <source>
        <dbReference type="ARBA" id="ARBA00022741"/>
    </source>
</evidence>
<keyword evidence="9" id="KW-0342">GTP-binding</keyword>
<evidence type="ECO:0000256" key="4">
    <source>
        <dbReference type="ARBA" id="ARBA00014579"/>
    </source>
</evidence>
<dbReference type="GO" id="GO:0005634">
    <property type="term" value="C:nucleus"/>
    <property type="evidence" value="ECO:0007669"/>
    <property type="project" value="UniProtKB-SubCell"/>
</dbReference>
<dbReference type="PANTHER" id="PTHR21231:SF8">
    <property type="entry name" value="GPN-LOOP GTPASE 1"/>
    <property type="match status" value="1"/>
</dbReference>
<dbReference type="CDD" id="cd17870">
    <property type="entry name" value="GPN1"/>
    <property type="match status" value="1"/>
</dbReference>